<sequence>MRKSLLALSVLATTVAIPAQAEYLYGFANMSVNYLDWSSDTTDRSGKEDFTYLELEGGSGYTWGELYGFADIENLENGFDEARTSIKGSVAWKTGIEELRLYAQLYNTNSAGFTAQNTVTGVSYNFSGDNWYFNPWVGFHHTITTNSFQFDKNGDPLPAKSFSGMNGGMFGWALGYNFNLGEQKFTLSNWHETEFGRKNDYLAASGESDDLSMNGAVALWWNATDAVTTGIQYRYADNKLGQTKLDQAVIYTVKYNF</sequence>
<proteinExistence type="inferred from homology"/>
<evidence type="ECO:0000313" key="4">
    <source>
        <dbReference type="Proteomes" id="UP000293465"/>
    </source>
</evidence>
<dbReference type="EMBL" id="SEZJ01000018">
    <property type="protein sequence ID" value="RYU44465.1"/>
    <property type="molecule type" value="Genomic_DNA"/>
</dbReference>
<evidence type="ECO:0000256" key="1">
    <source>
        <dbReference type="ARBA" id="ARBA00008728"/>
    </source>
</evidence>
<reference evidence="3 4" key="1">
    <citation type="submission" date="2019-02" db="EMBL/GenBank/DDBJ databases">
        <title>Genome sequences of Aliivibrio finisterrensis strains from farmed Atlantic salmon.</title>
        <authorList>
            <person name="Bowman J.P."/>
        </authorList>
    </citation>
    <scope>NUCLEOTIDE SEQUENCE [LARGE SCALE GENOMIC DNA]</scope>
    <source>
        <strain evidence="3 4">A32</strain>
    </source>
</reference>
<organism evidence="3 4">
    <name type="scientific">Aliivibrio finisterrensis</name>
    <dbReference type="NCBI Taxonomy" id="511998"/>
    <lineage>
        <taxon>Bacteria</taxon>
        <taxon>Pseudomonadati</taxon>
        <taxon>Pseudomonadota</taxon>
        <taxon>Gammaproteobacteria</taxon>
        <taxon>Vibrionales</taxon>
        <taxon>Vibrionaceae</taxon>
        <taxon>Aliivibrio</taxon>
    </lineage>
</organism>
<evidence type="ECO:0000313" key="3">
    <source>
        <dbReference type="EMBL" id="RYU44465.1"/>
    </source>
</evidence>
<dbReference type="NCBIfam" id="NF008574">
    <property type="entry name" value="PRK11528.1"/>
    <property type="match status" value="1"/>
</dbReference>
<dbReference type="Proteomes" id="UP000293465">
    <property type="component" value="Unassembled WGS sequence"/>
</dbReference>
<comment type="similarity">
    <text evidence="1">Belongs to the nucleoside-specific channel-forming outer membrane porin (Tsx) (TC 1.B.10) family.</text>
</comment>
<dbReference type="AlphaFoldDB" id="A0A4Q5KH25"/>
<dbReference type="GeneID" id="56276683"/>
<evidence type="ECO:0008006" key="5">
    <source>
        <dbReference type="Google" id="ProtNLM"/>
    </source>
</evidence>
<feature type="chain" id="PRO_5020538952" description="Ion channel protein Tsx" evidence="2">
    <location>
        <begin position="22"/>
        <end position="257"/>
    </location>
</feature>
<dbReference type="InterPro" id="IPR018013">
    <property type="entry name" value="Channel_Tsx-like"/>
</dbReference>
<dbReference type="Pfam" id="PF03502">
    <property type="entry name" value="Channel_Tsx"/>
    <property type="match status" value="1"/>
</dbReference>
<protein>
    <recommendedName>
        <fullName evidence="5">Ion channel protein Tsx</fullName>
    </recommendedName>
</protein>
<dbReference type="GO" id="GO:0009279">
    <property type="term" value="C:cell outer membrane"/>
    <property type="evidence" value="ECO:0007669"/>
    <property type="project" value="InterPro"/>
</dbReference>
<name>A0A4Q5KH25_9GAMM</name>
<comment type="caution">
    <text evidence="3">The sequence shown here is derived from an EMBL/GenBank/DDBJ whole genome shotgun (WGS) entry which is preliminary data.</text>
</comment>
<dbReference type="SUPFAM" id="SSF111364">
    <property type="entry name" value="Tsx-like channel"/>
    <property type="match status" value="1"/>
</dbReference>
<accession>A0A4Q5KH25</accession>
<keyword evidence="2" id="KW-0732">Signal</keyword>
<dbReference type="OrthoDB" id="6474234at2"/>
<dbReference type="RefSeq" id="WP_130088121.1">
    <property type="nucleotide sequence ID" value="NZ_SEZJ01000018.1"/>
</dbReference>
<feature type="signal peptide" evidence="2">
    <location>
        <begin position="1"/>
        <end position="21"/>
    </location>
</feature>
<gene>
    <name evidence="3" type="ORF">ERW49_16545</name>
</gene>
<evidence type="ECO:0000256" key="2">
    <source>
        <dbReference type="SAM" id="SignalP"/>
    </source>
</evidence>
<dbReference type="InterPro" id="IPR036777">
    <property type="entry name" value="Channel_Tsx-like_sf"/>
</dbReference>